<dbReference type="OrthoDB" id="67652at2"/>
<sequence>MSLNYLIDQEIRNTIYSHPDIMYKDFERCTFKNCDFTQCDFTGVAFTDCIFISCNFNEAKINYVSLRDASFTDCNFSSVNFSMVDSLLFGVEFKDCILDYAKFYTLKIKGTIFSNCSLTAVDFMSTDLTGVIFDNCNLHKAVFVDAVANKADFTTSYNFSIDPERNELKKAMFSQAGLKGLLEKYDIIVK</sequence>
<dbReference type="PANTHER" id="PTHR42999:SF1">
    <property type="entry name" value="PENTAPEPTIDE REPEAT-CONTAINING PROTEIN"/>
    <property type="match status" value="1"/>
</dbReference>
<name>A0A3S4T070_9FLAO</name>
<reference evidence="1 2" key="1">
    <citation type="submission" date="2019-01" db="EMBL/GenBank/DDBJ databases">
        <title>Flavobacterium sp. nov.,isolated from freshwater.</title>
        <authorList>
            <person name="Zhang R."/>
            <person name="Du Z.-J."/>
        </authorList>
    </citation>
    <scope>NUCLEOTIDE SEQUENCE [LARGE SCALE GENOMIC DNA]</scope>
    <source>
        <strain evidence="1 2">1E403</strain>
    </source>
</reference>
<dbReference type="EMBL" id="SBII01000009">
    <property type="protein sequence ID" value="RWW98842.1"/>
    <property type="molecule type" value="Genomic_DNA"/>
</dbReference>
<dbReference type="Pfam" id="PF00805">
    <property type="entry name" value="Pentapeptide"/>
    <property type="match status" value="1"/>
</dbReference>
<organism evidence="1 2">
    <name type="scientific">Flavobacterium cerinum</name>
    <dbReference type="NCBI Taxonomy" id="2502784"/>
    <lineage>
        <taxon>Bacteria</taxon>
        <taxon>Pseudomonadati</taxon>
        <taxon>Bacteroidota</taxon>
        <taxon>Flavobacteriia</taxon>
        <taxon>Flavobacteriales</taxon>
        <taxon>Flavobacteriaceae</taxon>
        <taxon>Flavobacterium</taxon>
    </lineage>
</organism>
<dbReference type="InterPro" id="IPR052949">
    <property type="entry name" value="PA_immunity-related"/>
</dbReference>
<dbReference type="InterPro" id="IPR001646">
    <property type="entry name" value="5peptide_repeat"/>
</dbReference>
<dbReference type="Pfam" id="PF13599">
    <property type="entry name" value="Pentapeptide_4"/>
    <property type="match status" value="1"/>
</dbReference>
<dbReference type="AlphaFoldDB" id="A0A3S4T070"/>
<comment type="caution">
    <text evidence="1">The sequence shown here is derived from an EMBL/GenBank/DDBJ whole genome shotgun (WGS) entry which is preliminary data.</text>
</comment>
<evidence type="ECO:0000313" key="2">
    <source>
        <dbReference type="Proteomes" id="UP000287527"/>
    </source>
</evidence>
<evidence type="ECO:0000313" key="1">
    <source>
        <dbReference type="EMBL" id="RWW98842.1"/>
    </source>
</evidence>
<dbReference type="Gene3D" id="2.160.20.80">
    <property type="entry name" value="E3 ubiquitin-protein ligase SopA"/>
    <property type="match status" value="1"/>
</dbReference>
<gene>
    <name evidence="1" type="ORF">EPI11_13020</name>
</gene>
<dbReference type="PANTHER" id="PTHR42999">
    <property type="entry name" value="ANTIBIOTIC RESISTANCE PROTEIN MCBG"/>
    <property type="match status" value="1"/>
</dbReference>
<keyword evidence="2" id="KW-1185">Reference proteome</keyword>
<protein>
    <submittedName>
        <fullName evidence="1">Pentapeptide repeat-containing protein</fullName>
    </submittedName>
</protein>
<dbReference type="RefSeq" id="WP_128390418.1">
    <property type="nucleotide sequence ID" value="NZ_SBII01000009.1"/>
</dbReference>
<proteinExistence type="predicted"/>
<accession>A0A3S4T070</accession>
<dbReference type="SUPFAM" id="SSF141571">
    <property type="entry name" value="Pentapeptide repeat-like"/>
    <property type="match status" value="1"/>
</dbReference>
<dbReference type="Proteomes" id="UP000287527">
    <property type="component" value="Unassembled WGS sequence"/>
</dbReference>